<dbReference type="VEuPathDB" id="CryptoDB:Vbra_17637"/>
<organism evidence="3 4">
    <name type="scientific">Vitrella brassicaformis (strain CCMP3155)</name>
    <dbReference type="NCBI Taxonomy" id="1169540"/>
    <lineage>
        <taxon>Eukaryota</taxon>
        <taxon>Sar</taxon>
        <taxon>Alveolata</taxon>
        <taxon>Colpodellida</taxon>
        <taxon>Vitrellaceae</taxon>
        <taxon>Vitrella</taxon>
    </lineage>
</organism>
<proteinExistence type="predicted"/>
<dbReference type="PANTHER" id="PTHR15907">
    <property type="entry name" value="DUF614 FAMILY PROTEIN-RELATED"/>
    <property type="match status" value="1"/>
</dbReference>
<keyword evidence="2" id="KW-0472">Membrane</keyword>
<dbReference type="Proteomes" id="UP000041254">
    <property type="component" value="Unassembled WGS sequence"/>
</dbReference>
<accession>A0A0G4GFQ7</accession>
<dbReference type="OrthoDB" id="1045822at2759"/>
<dbReference type="InParanoid" id="A0A0G4GFQ7"/>
<name>A0A0G4GFQ7_VITBC</name>
<gene>
    <name evidence="3" type="ORF">Vbra_17637</name>
</gene>
<dbReference type="InterPro" id="IPR006461">
    <property type="entry name" value="PLAC_motif_containing"/>
</dbReference>
<evidence type="ECO:0000313" key="4">
    <source>
        <dbReference type="Proteomes" id="UP000041254"/>
    </source>
</evidence>
<keyword evidence="4" id="KW-1185">Reference proteome</keyword>
<evidence type="ECO:0000256" key="2">
    <source>
        <dbReference type="SAM" id="Phobius"/>
    </source>
</evidence>
<dbReference type="PhylomeDB" id="A0A0G4GFQ7"/>
<evidence type="ECO:0000313" key="3">
    <source>
        <dbReference type="EMBL" id="CEM28143.1"/>
    </source>
</evidence>
<dbReference type="EMBL" id="CDMY01000646">
    <property type="protein sequence ID" value="CEM28143.1"/>
    <property type="molecule type" value="Genomic_DNA"/>
</dbReference>
<keyword evidence="2" id="KW-1133">Transmembrane helix</keyword>
<dbReference type="NCBIfam" id="TIGR01571">
    <property type="entry name" value="A_thal_Cys_rich"/>
    <property type="match status" value="1"/>
</dbReference>
<dbReference type="Pfam" id="PF04749">
    <property type="entry name" value="PLAC8"/>
    <property type="match status" value="1"/>
</dbReference>
<feature type="transmembrane region" description="Helical" evidence="2">
    <location>
        <begin position="54"/>
        <end position="75"/>
    </location>
</feature>
<feature type="transmembrane region" description="Helical" evidence="2">
    <location>
        <begin position="87"/>
        <end position="108"/>
    </location>
</feature>
<keyword evidence="2" id="KW-0812">Transmembrane</keyword>
<reference evidence="3 4" key="1">
    <citation type="submission" date="2014-11" db="EMBL/GenBank/DDBJ databases">
        <authorList>
            <person name="Zhu J."/>
            <person name="Qi W."/>
            <person name="Song R."/>
        </authorList>
    </citation>
    <scope>NUCLEOTIDE SEQUENCE [LARGE SCALE GENOMIC DNA]</scope>
</reference>
<sequence length="235" mass="26292">MRRCRAETSAGDAEAPAGSAQQHPMPSVAPAALPVGDNIWRGSWSDGLFSCFSDWPSCLLGILGIFYFLPILGYLKAWPLGQVKILSFRVAVLMFGGLSLAYTAINIWSTTQHPNSSFYSHMGQDGLWHFGYHAEQNPVWLLPLLAIIIVLFVLSLVYRTKLRRHYDIEAGDSCGDCCLLLWCWPCAILQEYRHVLRARGFKKDIFPPGLAMVPGQKNGISYVCVRPQQQTETQE</sequence>
<feature type="transmembrane region" description="Helical" evidence="2">
    <location>
        <begin position="139"/>
        <end position="158"/>
    </location>
</feature>
<dbReference type="AlphaFoldDB" id="A0A0G4GFQ7"/>
<evidence type="ECO:0000256" key="1">
    <source>
        <dbReference type="SAM" id="MobiDB-lite"/>
    </source>
</evidence>
<protein>
    <submittedName>
        <fullName evidence="3">Uncharacterized protein</fullName>
    </submittedName>
</protein>
<feature type="region of interest" description="Disordered" evidence="1">
    <location>
        <begin position="1"/>
        <end position="25"/>
    </location>
</feature>